<gene>
    <name evidence="2" type="ORF">KK083_27370</name>
</gene>
<evidence type="ECO:0000313" key="3">
    <source>
        <dbReference type="Proteomes" id="UP001319200"/>
    </source>
</evidence>
<reference evidence="2 3" key="1">
    <citation type="submission" date="2021-05" db="EMBL/GenBank/DDBJ databases">
        <title>A Polyphasic approach of four new species of the genus Ohtaekwangia: Ohtaekwangia histidinii sp. nov., Ohtaekwangia cretensis sp. nov., Ohtaekwangia indiensis sp. nov., Ohtaekwangia reichenbachii sp. nov. from diverse environment.</title>
        <authorList>
            <person name="Octaviana S."/>
        </authorList>
    </citation>
    <scope>NUCLEOTIDE SEQUENCE [LARGE SCALE GENOMIC DNA]</scope>
    <source>
        <strain evidence="2 3">PWU4</strain>
    </source>
</reference>
<evidence type="ECO:0000313" key="2">
    <source>
        <dbReference type="EMBL" id="MBT1700640.1"/>
    </source>
</evidence>
<name>A0AAP2DQI3_9BACT</name>
<comment type="caution">
    <text evidence="2">The sequence shown here is derived from an EMBL/GenBank/DDBJ whole genome shotgun (WGS) entry which is preliminary data.</text>
</comment>
<dbReference type="Proteomes" id="UP001319200">
    <property type="component" value="Unassembled WGS sequence"/>
</dbReference>
<evidence type="ECO:0000256" key="1">
    <source>
        <dbReference type="SAM" id="SignalP"/>
    </source>
</evidence>
<feature type="non-terminal residue" evidence="2">
    <location>
        <position position="88"/>
    </location>
</feature>
<proteinExistence type="predicted"/>
<protein>
    <submittedName>
        <fullName evidence="2">Uncharacterized protein</fullName>
    </submittedName>
</protein>
<feature type="chain" id="PRO_5042947114" evidence="1">
    <location>
        <begin position="25"/>
        <end position="88"/>
    </location>
</feature>
<dbReference type="AlphaFoldDB" id="A0AAP2DQI3"/>
<organism evidence="2 3">
    <name type="scientific">Chryseosolibacter histidini</name>
    <dbReference type="NCBI Taxonomy" id="2782349"/>
    <lineage>
        <taxon>Bacteria</taxon>
        <taxon>Pseudomonadati</taxon>
        <taxon>Bacteroidota</taxon>
        <taxon>Cytophagia</taxon>
        <taxon>Cytophagales</taxon>
        <taxon>Chryseotaleaceae</taxon>
        <taxon>Chryseosolibacter</taxon>
    </lineage>
</organism>
<dbReference type="EMBL" id="JAHESF010000044">
    <property type="protein sequence ID" value="MBT1700640.1"/>
    <property type="molecule type" value="Genomic_DNA"/>
</dbReference>
<sequence>MRFLARRAHGILILLGCVSFSAEAQVGGKHSFEFLEVPPAARLSALGGVNVSLADRDVGFFAGNPALAGDTLSGTAVVNYQFYAGDIG</sequence>
<feature type="signal peptide" evidence="1">
    <location>
        <begin position="1"/>
        <end position="24"/>
    </location>
</feature>
<accession>A0AAP2DQI3</accession>
<keyword evidence="3" id="KW-1185">Reference proteome</keyword>
<keyword evidence="1" id="KW-0732">Signal</keyword>